<comment type="caution">
    <text evidence="2">The sequence shown here is derived from an EMBL/GenBank/DDBJ whole genome shotgun (WGS) entry which is preliminary data.</text>
</comment>
<evidence type="ECO:0000313" key="2">
    <source>
        <dbReference type="EMBL" id="KAJ7770046.1"/>
    </source>
</evidence>
<feature type="compositionally biased region" description="Basic residues" evidence="1">
    <location>
        <begin position="217"/>
        <end position="231"/>
    </location>
</feature>
<proteinExistence type="predicted"/>
<protein>
    <submittedName>
        <fullName evidence="2">Uncharacterized protein</fullName>
    </submittedName>
</protein>
<name>A0AAD7JUY2_9AGAR</name>
<organism evidence="2 3">
    <name type="scientific">Mycena metata</name>
    <dbReference type="NCBI Taxonomy" id="1033252"/>
    <lineage>
        <taxon>Eukaryota</taxon>
        <taxon>Fungi</taxon>
        <taxon>Dikarya</taxon>
        <taxon>Basidiomycota</taxon>
        <taxon>Agaricomycotina</taxon>
        <taxon>Agaricomycetes</taxon>
        <taxon>Agaricomycetidae</taxon>
        <taxon>Agaricales</taxon>
        <taxon>Marasmiineae</taxon>
        <taxon>Mycenaceae</taxon>
        <taxon>Mycena</taxon>
    </lineage>
</organism>
<keyword evidence="3" id="KW-1185">Reference proteome</keyword>
<feature type="region of interest" description="Disordered" evidence="1">
    <location>
        <begin position="188"/>
        <end position="261"/>
    </location>
</feature>
<gene>
    <name evidence="2" type="ORF">B0H16DRAFT_1452410</name>
</gene>
<reference evidence="2" key="1">
    <citation type="submission" date="2023-03" db="EMBL/GenBank/DDBJ databases">
        <title>Massive genome expansion in bonnet fungi (Mycena s.s.) driven by repeated elements and novel gene families across ecological guilds.</title>
        <authorList>
            <consortium name="Lawrence Berkeley National Laboratory"/>
            <person name="Harder C.B."/>
            <person name="Miyauchi S."/>
            <person name="Viragh M."/>
            <person name="Kuo A."/>
            <person name="Thoen E."/>
            <person name="Andreopoulos B."/>
            <person name="Lu D."/>
            <person name="Skrede I."/>
            <person name="Drula E."/>
            <person name="Henrissat B."/>
            <person name="Morin E."/>
            <person name="Kohler A."/>
            <person name="Barry K."/>
            <person name="LaButti K."/>
            <person name="Morin E."/>
            <person name="Salamov A."/>
            <person name="Lipzen A."/>
            <person name="Mereny Z."/>
            <person name="Hegedus B."/>
            <person name="Baldrian P."/>
            <person name="Stursova M."/>
            <person name="Weitz H."/>
            <person name="Taylor A."/>
            <person name="Grigoriev I.V."/>
            <person name="Nagy L.G."/>
            <person name="Martin F."/>
            <person name="Kauserud H."/>
        </authorList>
    </citation>
    <scope>NUCLEOTIDE SEQUENCE</scope>
    <source>
        <strain evidence="2">CBHHK182m</strain>
    </source>
</reference>
<evidence type="ECO:0000256" key="1">
    <source>
        <dbReference type="SAM" id="MobiDB-lite"/>
    </source>
</evidence>
<feature type="region of interest" description="Disordered" evidence="1">
    <location>
        <begin position="127"/>
        <end position="163"/>
    </location>
</feature>
<dbReference type="AlphaFoldDB" id="A0AAD7JUY2"/>
<dbReference type="EMBL" id="JARKIB010000017">
    <property type="protein sequence ID" value="KAJ7770046.1"/>
    <property type="molecule type" value="Genomic_DNA"/>
</dbReference>
<evidence type="ECO:0000313" key="3">
    <source>
        <dbReference type="Proteomes" id="UP001215598"/>
    </source>
</evidence>
<accession>A0AAD7JUY2</accession>
<feature type="compositionally biased region" description="Basic and acidic residues" evidence="1">
    <location>
        <begin position="247"/>
        <end position="257"/>
    </location>
</feature>
<sequence>MSGTVRFNVRSTFSLPTHIMGTSGEVYEFRLGGTREVKRSMYYICLGFGASVFRTEDQIVNKVRGKIEVIARKREEQCELGRPSVYASTQRVAGNDGGRRGVYSAYETPVTVSESACLAFSQDSQNAPLAAGSESQRDRRHLRAPDREVQYAEQSVGNSKGRVKDRWVDIRASTDKRGTAMHDLRVRPAKRHPSHVGKCSLRGASRAETCKRERQIPRPHNRKKREKKTGKKSPLTHETAAAVGGPGRREQRSRQERTGGGAVVFEDRPRVVVLVVLRLGFWHAFRPRRRGKQSGGKEQGGVGDRWMEERCMCDKGMSTDSEGDGWREKRKRWTIRAKDYDGKKGGYKRQGYAVSDGGKVRWACAEEQGRGEEEWTVRVCMKEEGKLRPAPAQMEKAGCDKCKSTAKAKAKDELKNSLIKIYIGPRSALIPHRRRGTRRTRRVDVRMKERAPVMRVRHQRANKEGRRLWIDTRRTVPSDASKDGCPLAPRTSALDAKAGVLATYSASGVGGAVECRGVYARAGQGRTAELLSAGRGPRRTGRARMEQLERRMSAYCKRCFPNIMPECVKFFHPAFSQGFSPNV</sequence>
<dbReference type="Proteomes" id="UP001215598">
    <property type="component" value="Unassembled WGS sequence"/>
</dbReference>